<dbReference type="RefSeq" id="WP_128642678.1">
    <property type="nucleotide sequence ID" value="NZ_CP008948.1"/>
</dbReference>
<dbReference type="Gene3D" id="3.30.1540.10">
    <property type="entry name" value="formyl-coa transferase, domain 3"/>
    <property type="match status" value="1"/>
</dbReference>
<dbReference type="AlphaFoldDB" id="A0A076EZA5"/>
<dbReference type="Pfam" id="PF02515">
    <property type="entry name" value="CoA_transf_3"/>
    <property type="match status" value="1"/>
</dbReference>
<dbReference type="PANTHER" id="PTHR48207:SF3">
    <property type="entry name" value="SUCCINATE--HYDROXYMETHYLGLUTARATE COA-TRANSFERASE"/>
    <property type="match status" value="1"/>
</dbReference>
<dbReference type="Proteomes" id="UP000028488">
    <property type="component" value="Plasmid pPDG1"/>
</dbReference>
<protein>
    <submittedName>
        <fullName evidence="2">CoA-transferase</fullName>
    </submittedName>
</protein>
<dbReference type="InterPro" id="IPR023606">
    <property type="entry name" value="CoA-Trfase_III_dom_1_sf"/>
</dbReference>
<dbReference type="Gene3D" id="3.40.50.10540">
    <property type="entry name" value="Crotonobetainyl-coa:carnitine coa-transferase, domain 1"/>
    <property type="match status" value="1"/>
</dbReference>
<keyword evidence="2" id="KW-0614">Plasmid</keyword>
<accession>A0A076EZA5</accession>
<dbReference type="InterPro" id="IPR044855">
    <property type="entry name" value="CoA-Trfase_III_dom3_sf"/>
</dbReference>
<keyword evidence="1 2" id="KW-0808">Transferase</keyword>
<dbReference type="PANTHER" id="PTHR48207">
    <property type="entry name" value="SUCCINATE--HYDROXYMETHYLGLUTARATE COA-TRANSFERASE"/>
    <property type="match status" value="1"/>
</dbReference>
<evidence type="ECO:0000313" key="2">
    <source>
        <dbReference type="EMBL" id="AII10577.1"/>
    </source>
</evidence>
<sequence>MQHIQQQALSGIRVLDLGEIMQAPVAAQVLGDLGAEVIKVERGVNGDMLRGLDRDSLEAGRPGAYFAAVNRNKRSIALNLKSAEGKDILHQLLATTDVLIHSYRTAAVERLGLTYDDLQERYPRLVYGTATGFGETGPYAHKAGQDMLAQALSGMARSCGDPSISAYVHPVPTVDYASGMALAQGILAALFERERSGRGQKVSVNLFDTALSLQTLESATLLMDQRETNWVTDWYSGIFETTDGLLLVLGLFRDNPLQLACKALGIDDLSVQPSFTSPQLQAENKEAANAVLRPLIARLSTTEAAELFDGVDLLCAPLLTLQEALDHPQARHNGTLVDVDVEGVRTTRLIGSPVTLSRTPAQVRRGVPAVGEHSDEILHELGVSESRVQTLRSKEVIR</sequence>
<gene>
    <name evidence="2" type="ORF">EP51_40765</name>
</gene>
<evidence type="ECO:0000313" key="3">
    <source>
        <dbReference type="Proteomes" id="UP000028488"/>
    </source>
</evidence>
<proteinExistence type="predicted"/>
<organism evidence="2 3">
    <name type="scientific">Rhodococcus opacus</name>
    <name type="common">Nocardia opaca</name>
    <dbReference type="NCBI Taxonomy" id="37919"/>
    <lineage>
        <taxon>Bacteria</taxon>
        <taxon>Bacillati</taxon>
        <taxon>Actinomycetota</taxon>
        <taxon>Actinomycetes</taxon>
        <taxon>Mycobacteriales</taxon>
        <taxon>Nocardiaceae</taxon>
        <taxon>Rhodococcus</taxon>
    </lineage>
</organism>
<evidence type="ECO:0000256" key="1">
    <source>
        <dbReference type="ARBA" id="ARBA00022679"/>
    </source>
</evidence>
<dbReference type="EMBL" id="CP008948">
    <property type="protein sequence ID" value="AII10577.1"/>
    <property type="molecule type" value="Genomic_DNA"/>
</dbReference>
<dbReference type="InterPro" id="IPR050483">
    <property type="entry name" value="CoA-transferase_III_domain"/>
</dbReference>
<dbReference type="GO" id="GO:0008410">
    <property type="term" value="F:CoA-transferase activity"/>
    <property type="evidence" value="ECO:0007669"/>
    <property type="project" value="TreeGrafter"/>
</dbReference>
<reference evidence="2 3" key="1">
    <citation type="submission" date="2014-07" db="EMBL/GenBank/DDBJ databases">
        <title>Genome Sequence of Rhodococcus opacus Strain R7, a Biodegrader of Mono- and Polycyclic Aromatic Hydrocarbons.</title>
        <authorList>
            <person name="Di Gennaro P."/>
            <person name="Zampolli J."/>
            <person name="Presti I."/>
            <person name="Cappelletti M."/>
            <person name="D'Ursi P."/>
            <person name="Orro A."/>
            <person name="Mezzelani A."/>
            <person name="Milanesi L."/>
        </authorList>
    </citation>
    <scope>NUCLEOTIDE SEQUENCE [LARGE SCALE GENOMIC DNA]</scope>
    <source>
        <strain evidence="2 3">R7</strain>
        <plasmid evidence="2">pPDG1</plasmid>
    </source>
</reference>
<dbReference type="SUPFAM" id="SSF89796">
    <property type="entry name" value="CoA-transferase family III (CaiB/BaiF)"/>
    <property type="match status" value="1"/>
</dbReference>
<geneLocation type="plasmid" evidence="2 3">
    <name>pPDG1</name>
</geneLocation>
<dbReference type="InterPro" id="IPR003673">
    <property type="entry name" value="CoA-Trfase_fam_III"/>
</dbReference>
<name>A0A076EZA5_RHOOP</name>